<feature type="non-terminal residue" evidence="1">
    <location>
        <position position="1"/>
    </location>
</feature>
<dbReference type="GO" id="GO:0019031">
    <property type="term" value="C:viral envelope"/>
    <property type="evidence" value="ECO:0007669"/>
    <property type="project" value="UniProtKB-KW"/>
</dbReference>
<proteinExistence type="predicted"/>
<reference evidence="1" key="1">
    <citation type="submission" date="2005-08" db="EMBL/GenBank/DDBJ databases">
        <title>Genomic Diversity of HIV-1 subtypes in Northern Kenya.</title>
        <authorList>
            <person name="Khamadi S.A."/>
            <person name="Ochieng W."/>
            <person name="Lihana R.W."/>
            <person name="Kiptoo M.K."/>
            <person name="Kinyua J.G."/>
            <person name="Lagat N."/>
            <person name="Muriuki J."/>
            <person name="Mwangi J."/>
            <person name="Pelle R."/>
            <person name="Muigai A."/>
            <person name="Carter J."/>
            <person name="Yamada R."/>
            <person name="Mpoke S."/>
        </authorList>
    </citation>
    <scope>NUCLEOTIDE SEQUENCE</scope>
    <source>
        <strain evidence="1">MYDH0054</strain>
    </source>
</reference>
<accession>Q3Y655</accession>
<organismHost>
    <name type="scientific">Homo sapiens</name>
    <name type="common">Human</name>
    <dbReference type="NCBI Taxonomy" id="9606"/>
</organismHost>
<feature type="non-terminal residue" evidence="1">
    <location>
        <position position="143"/>
    </location>
</feature>
<sequence>LRVYEAQQLIVETHSLGALSSSRQESSALERYLKDQQLLGIWGCSGNSSAPLLCLGTLVGVINLSMIFGRTCLGCSGIEKLSNYTNTIYKLLEDSQIQQDNNEKNFTCIGQVGTILVELGSHNQTGCGYYNYSNDSRRLCGFQ</sequence>
<gene>
    <name evidence="1" type="primary">env</name>
</gene>
<evidence type="ECO:0000313" key="1">
    <source>
        <dbReference type="EMBL" id="AAZ81499.1"/>
    </source>
</evidence>
<dbReference type="SUPFAM" id="SSF58069">
    <property type="entry name" value="Virus ectodomain"/>
    <property type="match status" value="1"/>
</dbReference>
<keyword evidence="1" id="KW-0261">Viral envelope protein</keyword>
<organism evidence="1">
    <name type="scientific">Human immunodeficiency virus type 1</name>
    <name type="common">HIV-1</name>
    <dbReference type="NCBI Taxonomy" id="11676"/>
    <lineage>
        <taxon>Viruses</taxon>
        <taxon>Riboviria</taxon>
        <taxon>Pararnavirae</taxon>
        <taxon>Artverviricota</taxon>
        <taxon>Revtraviricetes</taxon>
        <taxon>Ortervirales</taxon>
        <taxon>Retroviridae</taxon>
        <taxon>Orthoretrovirinae</taxon>
        <taxon>Lentivirus</taxon>
        <taxon>Lentivirus humimdef1</taxon>
    </lineage>
</organism>
<name>Q3Y655_HV1</name>
<keyword evidence="1" id="KW-0946">Virion</keyword>
<dbReference type="Gene3D" id="1.10.287.210">
    <property type="match status" value="1"/>
</dbReference>
<protein>
    <submittedName>
        <fullName evidence="1">Envelope glycoprotein</fullName>
    </submittedName>
</protein>
<dbReference type="EMBL" id="DQ155142">
    <property type="protein sequence ID" value="AAZ81499.1"/>
    <property type="molecule type" value="Genomic_DNA"/>
</dbReference>